<evidence type="ECO:0000313" key="1">
    <source>
        <dbReference type="EMBL" id="DAE27262.1"/>
    </source>
</evidence>
<dbReference type="GO" id="GO:0043565">
    <property type="term" value="F:sequence-specific DNA binding"/>
    <property type="evidence" value="ECO:0007669"/>
    <property type="project" value="InterPro"/>
</dbReference>
<dbReference type="Gene3D" id="1.10.1750.10">
    <property type="match status" value="1"/>
</dbReference>
<dbReference type="SUPFAM" id="SSF48295">
    <property type="entry name" value="TrpR-like"/>
    <property type="match status" value="1"/>
</dbReference>
<dbReference type="EMBL" id="BK015833">
    <property type="protein sequence ID" value="DAE27262.1"/>
    <property type="molecule type" value="Genomic_DNA"/>
</dbReference>
<protein>
    <submittedName>
        <fullName evidence="1">Chromosomal replication initiator protein</fullName>
    </submittedName>
</protein>
<dbReference type="InterPro" id="IPR010921">
    <property type="entry name" value="Trp_repressor/repl_initiator"/>
</dbReference>
<proteinExistence type="predicted"/>
<reference evidence="1" key="1">
    <citation type="journal article" date="2021" name="Proc. Natl. Acad. Sci. U.S.A.">
        <title>A Catalog of Tens of Thousands of Viruses from Human Metagenomes Reveals Hidden Associations with Chronic Diseases.</title>
        <authorList>
            <person name="Tisza M.J."/>
            <person name="Buck C.B."/>
        </authorList>
    </citation>
    <scope>NUCLEOTIDE SEQUENCE</scope>
    <source>
        <strain evidence="1">Ctee23</strain>
    </source>
</reference>
<organism evidence="1">
    <name type="scientific">virus sp. ctee23</name>
    <dbReference type="NCBI Taxonomy" id="2826809"/>
    <lineage>
        <taxon>Viruses</taxon>
    </lineage>
</organism>
<sequence length="106" mass="11877">MIKSEIFASVLRDVCEVTGISEHDIMSKSKSEEIVDARHLLVVTLRRSGYYPGMIAERLHISGRAVRKMIGSFRSRADNSPGLDMCLRRVEARRNGNGTNADNLEN</sequence>
<accession>A0A8S5R779</accession>
<name>A0A8S5R779_9VIRU</name>